<dbReference type="EMBL" id="CP002792">
    <property type="protein sequence ID" value="AEH06752.1"/>
    <property type="molecule type" value="Genomic_DNA"/>
</dbReference>
<evidence type="ECO:0000256" key="2">
    <source>
        <dbReference type="ARBA" id="ARBA00011458"/>
    </source>
</evidence>
<evidence type="ECO:0000256" key="3">
    <source>
        <dbReference type="ARBA" id="ARBA00022730"/>
    </source>
</evidence>
<dbReference type="PANTHER" id="PTHR10744:SF9">
    <property type="entry name" value="40S RIBOSOMAL PROTEIN S11-RELATED"/>
    <property type="match status" value="1"/>
</dbReference>
<dbReference type="Gene3D" id="2.40.50.1000">
    <property type="match status" value="1"/>
</dbReference>
<dbReference type="FunFam" id="2.40.50.1000:FF:000005">
    <property type="entry name" value="30S ribosomal protein S17"/>
    <property type="match status" value="1"/>
</dbReference>
<evidence type="ECO:0000256" key="8">
    <source>
        <dbReference type="RuleBase" id="RU003872"/>
    </source>
</evidence>
<dbReference type="HAMAP" id="MF_01345_A">
    <property type="entry name" value="Ribosomal_uS17_A"/>
    <property type="match status" value="1"/>
</dbReference>
<dbReference type="InterPro" id="IPR000266">
    <property type="entry name" value="Ribosomal_uS17"/>
</dbReference>
<protein>
    <recommendedName>
        <fullName evidence="7">Small ribosomal subunit protein uS17</fullName>
    </recommendedName>
</protein>
<comment type="similarity">
    <text evidence="1 7 8">Belongs to the universal ribosomal protein uS17 family.</text>
</comment>
<keyword evidence="6 7" id="KW-0687">Ribonucleoprotein</keyword>
<proteinExistence type="inferred from homology"/>
<name>F8AM67_METOI</name>
<dbReference type="GO" id="GO:0006412">
    <property type="term" value="P:translation"/>
    <property type="evidence" value="ECO:0007669"/>
    <property type="project" value="UniProtKB-UniRule"/>
</dbReference>
<dbReference type="HOGENOM" id="CLU_073626_0_3_2"/>
<dbReference type="InterPro" id="IPR012340">
    <property type="entry name" value="NA-bd_OB-fold"/>
</dbReference>
<dbReference type="GO" id="GO:0019843">
    <property type="term" value="F:rRNA binding"/>
    <property type="evidence" value="ECO:0007669"/>
    <property type="project" value="UniProtKB-UniRule"/>
</dbReference>
<dbReference type="PROSITE" id="PS00056">
    <property type="entry name" value="RIBOSOMAL_S17"/>
    <property type="match status" value="1"/>
</dbReference>
<comment type="function">
    <text evidence="7">One of the primary rRNA binding proteins, it binds specifically to the 5'-end of 16S ribosomal RNA.</text>
</comment>
<sequence>MVCALEVNLGGIIMRNIGIDVKSPENTCNDKDCPFHGNLPVRGQVFEGIVVSDKGHNTVVIKREIVSYIPKYERYEKRTATMVAHNPSCIGAKVGDKVKIAECRPISKTKSFVVVEKTELTE</sequence>
<evidence type="ECO:0000256" key="6">
    <source>
        <dbReference type="ARBA" id="ARBA00023274"/>
    </source>
</evidence>
<dbReference type="NCBIfam" id="TIGR03630">
    <property type="entry name" value="uS17_arch"/>
    <property type="match status" value="1"/>
</dbReference>
<comment type="subunit">
    <text evidence="2 7">Part of the 30S ribosomal subunit.</text>
</comment>
<evidence type="ECO:0000256" key="4">
    <source>
        <dbReference type="ARBA" id="ARBA00022884"/>
    </source>
</evidence>
<dbReference type="PANTHER" id="PTHR10744">
    <property type="entry name" value="40S RIBOSOMAL PROTEIN S11 FAMILY MEMBER"/>
    <property type="match status" value="1"/>
</dbReference>
<dbReference type="NCBIfam" id="NF006345">
    <property type="entry name" value="PRK08572.1"/>
    <property type="match status" value="1"/>
</dbReference>
<keyword evidence="10" id="KW-1185">Reference proteome</keyword>
<accession>F8AM67</accession>
<gene>
    <name evidence="7" type="primary">rps17</name>
    <name evidence="9" type="ordered locus">Metok_0775</name>
</gene>
<dbReference type="InterPro" id="IPR019978">
    <property type="entry name" value="Ribosomal_uS17_archaeal"/>
</dbReference>
<reference evidence="9" key="1">
    <citation type="submission" date="2011-05" db="EMBL/GenBank/DDBJ databases">
        <title>Complete sequence of chromosome of Methanothermococcus okinawensis IH1.</title>
        <authorList>
            <consortium name="US DOE Joint Genome Institute"/>
            <person name="Lucas S."/>
            <person name="Han J."/>
            <person name="Lapidus A."/>
            <person name="Cheng J.-F."/>
            <person name="Goodwin L."/>
            <person name="Pitluck S."/>
            <person name="Peters L."/>
            <person name="Mikhailova N."/>
            <person name="Held B."/>
            <person name="Han C."/>
            <person name="Tapia R."/>
            <person name="Land M."/>
            <person name="Hauser L."/>
            <person name="Kyrpides N."/>
            <person name="Ivanova N."/>
            <person name="Pagani I."/>
            <person name="Sieprawska-Lupa M."/>
            <person name="Takai K."/>
            <person name="Miyazaki J."/>
            <person name="Whitman W."/>
            <person name="Woyke T."/>
        </authorList>
    </citation>
    <scope>NUCLEOTIDE SEQUENCE</scope>
    <source>
        <strain evidence="9">IH1</strain>
    </source>
</reference>
<evidence type="ECO:0000313" key="9">
    <source>
        <dbReference type="EMBL" id="AEH06752.1"/>
    </source>
</evidence>
<evidence type="ECO:0000313" key="10">
    <source>
        <dbReference type="Proteomes" id="UP000009296"/>
    </source>
</evidence>
<dbReference type="KEGG" id="mok:Metok_0775"/>
<dbReference type="eggNOG" id="arCOG04096">
    <property type="taxonomic scope" value="Archaea"/>
</dbReference>
<dbReference type="InterPro" id="IPR019979">
    <property type="entry name" value="Ribosomal_uS17_CS"/>
</dbReference>
<dbReference type="GO" id="GO:0022627">
    <property type="term" value="C:cytosolic small ribosomal subunit"/>
    <property type="evidence" value="ECO:0007669"/>
    <property type="project" value="UniProtKB-UniRule"/>
</dbReference>
<keyword evidence="3 7" id="KW-0699">rRNA-binding</keyword>
<keyword evidence="5 7" id="KW-0689">Ribosomal protein</keyword>
<dbReference type="InterPro" id="IPR028333">
    <property type="entry name" value="Ribosomal_uS17_arc/euk"/>
</dbReference>
<dbReference type="GO" id="GO:0003735">
    <property type="term" value="F:structural constituent of ribosome"/>
    <property type="evidence" value="ECO:0007669"/>
    <property type="project" value="UniProtKB-UniRule"/>
</dbReference>
<evidence type="ECO:0000256" key="1">
    <source>
        <dbReference type="ARBA" id="ARBA00010254"/>
    </source>
</evidence>
<dbReference type="Pfam" id="PF00366">
    <property type="entry name" value="Ribosomal_S17"/>
    <property type="match status" value="1"/>
</dbReference>
<keyword evidence="4 7" id="KW-0694">RNA-binding</keyword>
<dbReference type="STRING" id="647113.Metok_0775"/>
<dbReference type="AlphaFoldDB" id="F8AM67"/>
<evidence type="ECO:0000256" key="7">
    <source>
        <dbReference type="HAMAP-Rule" id="MF_01345"/>
    </source>
</evidence>
<dbReference type="PRINTS" id="PR00973">
    <property type="entry name" value="RIBOSOMALS17"/>
</dbReference>
<dbReference type="SUPFAM" id="SSF50249">
    <property type="entry name" value="Nucleic acid-binding proteins"/>
    <property type="match status" value="1"/>
</dbReference>
<organism evidence="9 10">
    <name type="scientific">Methanothermococcus okinawensis (strain DSM 14208 / JCM 11175 / IH1)</name>
    <dbReference type="NCBI Taxonomy" id="647113"/>
    <lineage>
        <taxon>Archaea</taxon>
        <taxon>Methanobacteriati</taxon>
        <taxon>Methanobacteriota</taxon>
        <taxon>Methanomada group</taxon>
        <taxon>Methanococci</taxon>
        <taxon>Methanococcales</taxon>
        <taxon>Methanococcaceae</taxon>
        <taxon>Methanothermococcus</taxon>
    </lineage>
</organism>
<evidence type="ECO:0000256" key="5">
    <source>
        <dbReference type="ARBA" id="ARBA00022980"/>
    </source>
</evidence>
<dbReference type="Proteomes" id="UP000009296">
    <property type="component" value="Chromosome"/>
</dbReference>
<dbReference type="CDD" id="cd00364">
    <property type="entry name" value="Ribosomal_uS17"/>
    <property type="match status" value="1"/>
</dbReference>